<dbReference type="Proteomes" id="UP000271683">
    <property type="component" value="Unassembled WGS sequence"/>
</dbReference>
<dbReference type="EMBL" id="RJKL01000001">
    <property type="protein sequence ID" value="ROP32798.1"/>
    <property type="molecule type" value="Genomic_DNA"/>
</dbReference>
<comment type="caution">
    <text evidence="1">The sequence shown here is derived from an EMBL/GenBank/DDBJ whole genome shotgun (WGS) entry which is preliminary data.</text>
</comment>
<dbReference type="AlphaFoldDB" id="A0A3N1GRC8"/>
<gene>
    <name evidence="1" type="ORF">EDD30_5746</name>
</gene>
<accession>A0A3N1GRC8</accession>
<proteinExistence type="predicted"/>
<evidence type="ECO:0000313" key="2">
    <source>
        <dbReference type="Proteomes" id="UP000271683"/>
    </source>
</evidence>
<reference evidence="1 2" key="1">
    <citation type="submission" date="2018-11" db="EMBL/GenBank/DDBJ databases">
        <title>Sequencing the genomes of 1000 actinobacteria strains.</title>
        <authorList>
            <person name="Klenk H.-P."/>
        </authorList>
    </citation>
    <scope>NUCLEOTIDE SEQUENCE [LARGE SCALE GENOMIC DNA]</scope>
    <source>
        <strain evidence="1 2">DSM 43634</strain>
    </source>
</reference>
<sequence>MVITAAWREDVVHGCSKILNIIEIFTCCDARMTRVRVAMAMLILVSLLPGMPAAAATPLCAWPQEVGAQASNVALPDSNARYWVMPFKVYADRQITITGAFPDTRYASFAVYDGFQGTFTSNGVSSARADYEITPDPGSVNPWQEPAVAGGAYTLRVRTAVAPDQVNAVPLAPPGTPDGALGFLVYRIYLPTGGTSSPVVLPTLTVTDGGRTRTLPPCPRTVAVTAPDGPVAPPRSAPDLAFARTTGNDELFPNPDSGYLSTWVTPPGPETVVVVRGRAALSPDQPHPHPWPQRGDDMRYWSLCTNLRFPFFPVVVNQLPSGETDPGCRHDDVAAVDVGDDYTFVIGTEKQRAHIEAVRRVTFVPFSVTEPRARHLVLLRNMMPAPGFHRSVLDVPPDGRPGTAAAVMGDYYPRAHLCPLSTLDTCAFEAGRRSRPRSS</sequence>
<organism evidence="1 2">
    <name type="scientific">Couchioplanes caeruleus</name>
    <dbReference type="NCBI Taxonomy" id="56438"/>
    <lineage>
        <taxon>Bacteria</taxon>
        <taxon>Bacillati</taxon>
        <taxon>Actinomycetota</taxon>
        <taxon>Actinomycetes</taxon>
        <taxon>Micromonosporales</taxon>
        <taxon>Micromonosporaceae</taxon>
        <taxon>Couchioplanes</taxon>
    </lineage>
</organism>
<evidence type="ECO:0000313" key="1">
    <source>
        <dbReference type="EMBL" id="ROP32798.1"/>
    </source>
</evidence>
<name>A0A3N1GRC8_9ACTN</name>
<protein>
    <submittedName>
        <fullName evidence="1">Uncharacterized protein</fullName>
    </submittedName>
</protein>